<accession>A0A3D2SKZ7</accession>
<dbReference type="EMBL" id="DPVE01000144">
    <property type="protein sequence ID" value="HCK30116.1"/>
    <property type="molecule type" value="Genomic_DNA"/>
</dbReference>
<reference evidence="1 2" key="1">
    <citation type="journal article" date="2018" name="Nat. Biotechnol.">
        <title>A standardized bacterial taxonomy based on genome phylogeny substantially revises the tree of life.</title>
        <authorList>
            <person name="Parks D.H."/>
            <person name="Chuvochina M."/>
            <person name="Waite D.W."/>
            <person name="Rinke C."/>
            <person name="Skarshewski A."/>
            <person name="Chaumeil P.A."/>
            <person name="Hugenholtz P."/>
        </authorList>
    </citation>
    <scope>NUCLEOTIDE SEQUENCE [LARGE SCALE GENOMIC DNA]</scope>
    <source>
        <strain evidence="1">UBA9669</strain>
    </source>
</reference>
<comment type="caution">
    <text evidence="1">The sequence shown here is derived from an EMBL/GenBank/DDBJ whole genome shotgun (WGS) entry which is preliminary data.</text>
</comment>
<protein>
    <submittedName>
        <fullName evidence="1">Uncharacterized protein</fullName>
    </submittedName>
</protein>
<dbReference type="AlphaFoldDB" id="A0A3D2SKZ7"/>
<evidence type="ECO:0000313" key="2">
    <source>
        <dbReference type="Proteomes" id="UP000263596"/>
    </source>
</evidence>
<organism evidence="1 2">
    <name type="scientific">Acinetobacter ursingii</name>
    <dbReference type="NCBI Taxonomy" id="108980"/>
    <lineage>
        <taxon>Bacteria</taxon>
        <taxon>Pseudomonadati</taxon>
        <taxon>Pseudomonadota</taxon>
        <taxon>Gammaproteobacteria</taxon>
        <taxon>Moraxellales</taxon>
        <taxon>Moraxellaceae</taxon>
        <taxon>Acinetobacter</taxon>
    </lineage>
</organism>
<dbReference type="Proteomes" id="UP000263596">
    <property type="component" value="Unassembled WGS sequence"/>
</dbReference>
<evidence type="ECO:0000313" key="1">
    <source>
        <dbReference type="EMBL" id="HCK30116.1"/>
    </source>
</evidence>
<name>A0A3D2SKZ7_9GAMM</name>
<proteinExistence type="predicted"/>
<gene>
    <name evidence="1" type="ORF">DHW29_07950</name>
</gene>
<sequence length="60" mass="7222">MDLIEAKKNLESLHQDKEKLESLNHLNSTFQFKQACQHRIHDIDKQINNIQHNIKRYARP</sequence>